<dbReference type="Proteomes" id="UP000249757">
    <property type="component" value="Unassembled WGS sequence"/>
</dbReference>
<feature type="signal peptide" evidence="1">
    <location>
        <begin position="1"/>
        <end position="18"/>
    </location>
</feature>
<dbReference type="PANTHER" id="PTHR42047">
    <property type="entry name" value="PROTEIN, PUTATIVE (AFU_ORTHOLOGUE AFUA_6G03560)-RELATED"/>
    <property type="match status" value="1"/>
</dbReference>
<reference evidence="3" key="3">
    <citation type="journal article" date="2022" name="bioRxiv">
        <title>A global pangenome for the wheat fungal pathogen Pyrenophora tritici-repentis and prediction of effector protein structural homology.</title>
        <authorList>
            <person name="Moolhuijzen P."/>
            <person name="See P.T."/>
            <person name="Shi G."/>
            <person name="Powell H.R."/>
            <person name="Cockram J."/>
            <person name="Jorgensen L.N."/>
            <person name="Benslimane H."/>
            <person name="Strelkov S.E."/>
            <person name="Turner J."/>
            <person name="Liu Z."/>
            <person name="Moffat C.S."/>
        </authorList>
    </citation>
    <scope>NUCLEOTIDE SEQUENCE</scope>
    <source>
        <strain evidence="3">86-124</strain>
    </source>
</reference>
<evidence type="ECO:0000313" key="3">
    <source>
        <dbReference type="EMBL" id="KAI1508984.1"/>
    </source>
</evidence>
<reference evidence="4" key="4">
    <citation type="journal article" date="2022" name="Microb. Genom.">
        <title>A global pangenome for the wheat fungal pathogen Pyrenophora tritici-repentis and prediction of effector protein structural homology.</title>
        <authorList>
            <person name="Moolhuijzen P.M."/>
            <person name="See P.T."/>
            <person name="Shi G."/>
            <person name="Powell H.R."/>
            <person name="Cockram J."/>
            <person name="Jorgensen L.N."/>
            <person name="Benslimane H."/>
            <person name="Strelkov S.E."/>
            <person name="Turner J."/>
            <person name="Liu Z."/>
            <person name="Moffat C.S."/>
        </authorList>
    </citation>
    <scope>NUCLEOTIDE SEQUENCE [LARGE SCALE GENOMIC DNA]</scope>
</reference>
<evidence type="ECO:0000313" key="2">
    <source>
        <dbReference type="EMBL" id="KAF7565166.1"/>
    </source>
</evidence>
<dbReference type="AlphaFoldDB" id="A0A2W1CS97"/>
<name>A0A2W1CS97_9PLEO</name>
<dbReference type="InterPro" id="IPR052820">
    <property type="entry name" value="PhiA_domain"/>
</dbReference>
<dbReference type="EMBL" id="NQIK02000010">
    <property type="protein sequence ID" value="KAF7565166.1"/>
    <property type="molecule type" value="Genomic_DNA"/>
</dbReference>
<sequence length="191" mass="20163">MKFTTTAAIATAAAVVSALPQANTQSPKITDGAFTLMSLRTGTPIQFGNVQAADSSLYINAKDLNFRCGTTGPNAQFGLSNGTLSLWTNIPPQVMYVDRSGMGQGVLKYTTGVEPLPKNAERQGWVLDEQNQLTFVSPAGDKYGLQACSGAANGGYKIWLSGTPNPAGNTDCIPFSAQALKVENPQTCMYT</sequence>
<dbReference type="PANTHER" id="PTHR42047:SF1">
    <property type="entry name" value="PROTEIN, PUTATIVE (AFU_ORTHOLOGUE AFUA_6G03560)-RELATED"/>
    <property type="match status" value="1"/>
</dbReference>
<gene>
    <name evidence="3" type="ORF">Ptr86124_011940</name>
    <name evidence="2" type="ORF">PtrM4_046000</name>
</gene>
<dbReference type="OrthoDB" id="4093325at2759"/>
<proteinExistence type="predicted"/>
<keyword evidence="1" id="KW-0732">Signal</keyword>
<comment type="caution">
    <text evidence="3">The sequence shown here is derived from an EMBL/GenBank/DDBJ whole genome shotgun (WGS) entry which is preliminary data.</text>
</comment>
<dbReference type="EMBL" id="NRDI02000022">
    <property type="protein sequence ID" value="KAI1508984.1"/>
    <property type="molecule type" value="Genomic_DNA"/>
</dbReference>
<reference evidence="3" key="2">
    <citation type="submission" date="2021-05" db="EMBL/GenBank/DDBJ databases">
        <authorList>
            <person name="Moolhuijzen P.M."/>
            <person name="Moffat C.S."/>
        </authorList>
    </citation>
    <scope>NUCLEOTIDE SEQUENCE</scope>
    <source>
        <strain evidence="3">86-124</strain>
    </source>
</reference>
<organism evidence="3 4">
    <name type="scientific">Pyrenophora tritici-repentis</name>
    <dbReference type="NCBI Taxonomy" id="45151"/>
    <lineage>
        <taxon>Eukaryota</taxon>
        <taxon>Fungi</taxon>
        <taxon>Dikarya</taxon>
        <taxon>Ascomycota</taxon>
        <taxon>Pezizomycotina</taxon>
        <taxon>Dothideomycetes</taxon>
        <taxon>Pleosporomycetidae</taxon>
        <taxon>Pleosporales</taxon>
        <taxon>Pleosporineae</taxon>
        <taxon>Pleosporaceae</taxon>
        <taxon>Pyrenophora</taxon>
    </lineage>
</organism>
<evidence type="ECO:0000256" key="1">
    <source>
        <dbReference type="SAM" id="SignalP"/>
    </source>
</evidence>
<keyword evidence="4" id="KW-1185">Reference proteome</keyword>
<reference evidence="2" key="1">
    <citation type="journal article" date="2018" name="BMC Genomics">
        <title>Comparative genomics of the wheat fungal pathogen Pyrenophora tritici-repentis reveals chromosomal variations and genome plasticity.</title>
        <authorList>
            <person name="Moolhuijzen P."/>
            <person name="See P.T."/>
            <person name="Hane J.K."/>
            <person name="Shi G."/>
            <person name="Liu Z."/>
            <person name="Oliver R.P."/>
            <person name="Moffat C.S."/>
        </authorList>
    </citation>
    <scope>NUCLEOTIDE SEQUENCE [LARGE SCALE GENOMIC DNA]</scope>
    <source>
        <strain evidence="2">M4</strain>
    </source>
</reference>
<dbReference type="OMA" id="ELWLYSV"/>
<evidence type="ECO:0000313" key="4">
    <source>
        <dbReference type="Proteomes" id="UP000249757"/>
    </source>
</evidence>
<dbReference type="Proteomes" id="UP000245464">
    <property type="component" value="Chromosome 10"/>
</dbReference>
<feature type="chain" id="PRO_5042700762" evidence="1">
    <location>
        <begin position="19"/>
        <end position="191"/>
    </location>
</feature>
<accession>A0A2W1CS97</accession>
<protein>
    <submittedName>
        <fullName evidence="2">Atrophin-1 multi-domain protein</fullName>
    </submittedName>
</protein>